<evidence type="ECO:0000313" key="4">
    <source>
        <dbReference type="Proteomes" id="UP000799750"/>
    </source>
</evidence>
<feature type="transmembrane region" description="Helical" evidence="2">
    <location>
        <begin position="162"/>
        <end position="184"/>
    </location>
</feature>
<name>A0A6A6RCJ3_9PEZI</name>
<evidence type="ECO:0000256" key="2">
    <source>
        <dbReference type="SAM" id="Phobius"/>
    </source>
</evidence>
<proteinExistence type="predicted"/>
<evidence type="ECO:0000256" key="1">
    <source>
        <dbReference type="SAM" id="MobiDB-lite"/>
    </source>
</evidence>
<sequence>MPQRMAAFEALRGSGDSPGQYEKPTMDTHTESTPDSTVHSRHSRPTPRWKFILVGISPTISFAGVLALAICAESASQLILLQRDCYPNGMWSHTPGATWRIMDSSYFFVPNLAFGEYSFNVVKVIDITWDVLVGRGGQLLLGYVTYRVFNESMVYWMESIPASFKLFASVAFAPTSLGTLGVLGKETLAQTLALGASPWKRLFRWLTILSMLLACLYVMAFPTLMGAMTGYTPTYDPYIQDPSKNLIEYSKYNEVLIVVNDATRLGYTKPLLLSEDDDDLRNELLNYIYENNLYHDSPRDIKTNITIDGIIEYLSPPSLNITMPRYENENERLFNYEGIQGNAYTWKYMLEHGSCQPGTSYQWGFSYIFLFMISIFNCVWSAILAGMWIDTARKSRMYKAGHRPGLLRSVMDLSYAIREELGAKAQDFSEEELKTHLRESDGAMVVPSHELRVARDYTIDFKTEQNHRRRGWSRIRAGSSF</sequence>
<feature type="transmembrane region" description="Helical" evidence="2">
    <location>
        <begin position="51"/>
        <end position="70"/>
    </location>
</feature>
<gene>
    <name evidence="3" type="ORF">BU16DRAFT_554248</name>
</gene>
<keyword evidence="4" id="KW-1185">Reference proteome</keyword>
<dbReference type="EMBL" id="MU004181">
    <property type="protein sequence ID" value="KAF2502174.1"/>
    <property type="molecule type" value="Genomic_DNA"/>
</dbReference>
<protein>
    <submittedName>
        <fullName evidence="3">Uncharacterized protein</fullName>
    </submittedName>
</protein>
<reference evidence="3" key="1">
    <citation type="journal article" date="2020" name="Stud. Mycol.">
        <title>101 Dothideomycetes genomes: a test case for predicting lifestyles and emergence of pathogens.</title>
        <authorList>
            <person name="Haridas S."/>
            <person name="Albert R."/>
            <person name="Binder M."/>
            <person name="Bloem J."/>
            <person name="Labutti K."/>
            <person name="Salamov A."/>
            <person name="Andreopoulos B."/>
            <person name="Baker S."/>
            <person name="Barry K."/>
            <person name="Bills G."/>
            <person name="Bluhm B."/>
            <person name="Cannon C."/>
            <person name="Castanera R."/>
            <person name="Culley D."/>
            <person name="Daum C."/>
            <person name="Ezra D."/>
            <person name="Gonzalez J."/>
            <person name="Henrissat B."/>
            <person name="Kuo A."/>
            <person name="Liang C."/>
            <person name="Lipzen A."/>
            <person name="Lutzoni F."/>
            <person name="Magnuson J."/>
            <person name="Mondo S."/>
            <person name="Nolan M."/>
            <person name="Ohm R."/>
            <person name="Pangilinan J."/>
            <person name="Park H.-J."/>
            <person name="Ramirez L."/>
            <person name="Alfaro M."/>
            <person name="Sun H."/>
            <person name="Tritt A."/>
            <person name="Yoshinaga Y."/>
            <person name="Zwiers L.-H."/>
            <person name="Turgeon B."/>
            <person name="Goodwin S."/>
            <person name="Spatafora J."/>
            <person name="Crous P."/>
            <person name="Grigoriev I."/>
        </authorList>
    </citation>
    <scope>NUCLEOTIDE SEQUENCE</scope>
    <source>
        <strain evidence="3">CBS 269.34</strain>
    </source>
</reference>
<keyword evidence="2" id="KW-1133">Transmembrane helix</keyword>
<dbReference type="AlphaFoldDB" id="A0A6A6RCJ3"/>
<dbReference type="Proteomes" id="UP000799750">
    <property type="component" value="Unassembled WGS sequence"/>
</dbReference>
<feature type="transmembrane region" description="Helical" evidence="2">
    <location>
        <begin position="367"/>
        <end position="389"/>
    </location>
</feature>
<feature type="region of interest" description="Disordered" evidence="1">
    <location>
        <begin position="7"/>
        <end position="43"/>
    </location>
</feature>
<dbReference type="OrthoDB" id="3903561at2759"/>
<feature type="transmembrane region" description="Helical" evidence="2">
    <location>
        <begin position="205"/>
        <end position="228"/>
    </location>
</feature>
<keyword evidence="2" id="KW-0812">Transmembrane</keyword>
<organism evidence="3 4">
    <name type="scientific">Lophium mytilinum</name>
    <dbReference type="NCBI Taxonomy" id="390894"/>
    <lineage>
        <taxon>Eukaryota</taxon>
        <taxon>Fungi</taxon>
        <taxon>Dikarya</taxon>
        <taxon>Ascomycota</taxon>
        <taxon>Pezizomycotina</taxon>
        <taxon>Dothideomycetes</taxon>
        <taxon>Pleosporomycetidae</taxon>
        <taxon>Mytilinidiales</taxon>
        <taxon>Mytilinidiaceae</taxon>
        <taxon>Lophium</taxon>
    </lineage>
</organism>
<keyword evidence="2" id="KW-0472">Membrane</keyword>
<evidence type="ECO:0000313" key="3">
    <source>
        <dbReference type="EMBL" id="KAF2502174.1"/>
    </source>
</evidence>
<accession>A0A6A6RCJ3</accession>